<evidence type="ECO:0000313" key="2">
    <source>
        <dbReference type="Proteomes" id="UP001500728"/>
    </source>
</evidence>
<reference evidence="2" key="1">
    <citation type="journal article" date="2019" name="Int. J. Syst. Evol. Microbiol.">
        <title>The Global Catalogue of Microorganisms (GCM) 10K type strain sequencing project: providing services to taxonomists for standard genome sequencing and annotation.</title>
        <authorList>
            <consortium name="The Broad Institute Genomics Platform"/>
            <consortium name="The Broad Institute Genome Sequencing Center for Infectious Disease"/>
            <person name="Wu L."/>
            <person name="Ma J."/>
        </authorList>
    </citation>
    <scope>NUCLEOTIDE SEQUENCE [LARGE SCALE GENOMIC DNA]</scope>
    <source>
        <strain evidence="2">JCM 9381</strain>
    </source>
</reference>
<accession>A0ABP6QTU5</accession>
<protein>
    <recommendedName>
        <fullName evidence="3">SMI1/KNR4 family protein</fullName>
    </recommendedName>
</protein>
<name>A0ABP6QTU5_9ACTN</name>
<proteinExistence type="predicted"/>
<comment type="caution">
    <text evidence="1">The sequence shown here is derived from an EMBL/GenBank/DDBJ whole genome shotgun (WGS) entry which is preliminary data.</text>
</comment>
<dbReference type="EMBL" id="BAAAUW010000001">
    <property type="protein sequence ID" value="GAA3248540.1"/>
    <property type="molecule type" value="Genomic_DNA"/>
</dbReference>
<gene>
    <name evidence="1" type="ORF">GCM10010469_05950</name>
</gene>
<dbReference type="RefSeq" id="WP_346150917.1">
    <property type="nucleotide sequence ID" value="NZ_BAAAUW010000001.1"/>
</dbReference>
<evidence type="ECO:0008006" key="3">
    <source>
        <dbReference type="Google" id="ProtNLM"/>
    </source>
</evidence>
<organism evidence="1 2">
    <name type="scientific">Streptomyces labedae</name>
    <dbReference type="NCBI Taxonomy" id="285569"/>
    <lineage>
        <taxon>Bacteria</taxon>
        <taxon>Bacillati</taxon>
        <taxon>Actinomycetota</taxon>
        <taxon>Actinomycetes</taxon>
        <taxon>Kitasatosporales</taxon>
        <taxon>Streptomycetaceae</taxon>
        <taxon>Streptomyces</taxon>
    </lineage>
</organism>
<sequence>MSSLEQLREVLGVPPGAVCGSDFGAVEGSLGVGLPPDVKGMCYLYGDTLISDFIFVLGPEFIAEQSLWVSELVREGHPVIAKAVLPDAGGMLHWGHSVDGDKFFLEHRGGSHWTVSAFRRDWADWYESDETLIDWLIGDFTGRVAQEWMPEWPAAHWFEAGR</sequence>
<keyword evidence="2" id="KW-1185">Reference proteome</keyword>
<evidence type="ECO:0000313" key="1">
    <source>
        <dbReference type="EMBL" id="GAA3248540.1"/>
    </source>
</evidence>
<dbReference type="Proteomes" id="UP001500728">
    <property type="component" value="Unassembled WGS sequence"/>
</dbReference>